<evidence type="ECO:0000313" key="2">
    <source>
        <dbReference type="Proteomes" id="UP000321083"/>
    </source>
</evidence>
<organism evidence="1 2">
    <name type="scientific">Planctomyces bekefii</name>
    <dbReference type="NCBI Taxonomy" id="1653850"/>
    <lineage>
        <taxon>Bacteria</taxon>
        <taxon>Pseudomonadati</taxon>
        <taxon>Planctomycetota</taxon>
        <taxon>Planctomycetia</taxon>
        <taxon>Planctomycetales</taxon>
        <taxon>Planctomycetaceae</taxon>
        <taxon>Planctomyces</taxon>
    </lineage>
</organism>
<proteinExistence type="predicted"/>
<sequence>MGLLQRKKDIIEIKISKPIEDLKSIDDVLYEPRSWSPDDLKDACNNLSFESSQTIGEFENLSIQYIIRNFFFLMHQTGLYNPQKKLWTQLAQTKKITIKPYKKIPRKERENTKINDIIFEDNNRKFILVRLVYPGSQLNFAGFKPLIASIPGRCVGLFYITDQEPDSKTLSLIKTKTNAGDFFDKYRSPIAPGCSFNLVRYEVQQGKLIYRLVHPDLNKNVEAELCFNYSEHSS</sequence>
<keyword evidence="2" id="KW-1185">Reference proteome</keyword>
<accession>A0A5C6LZR9</accession>
<dbReference type="EMBL" id="SRHE01000894">
    <property type="protein sequence ID" value="TWW08006.1"/>
    <property type="molecule type" value="Genomic_DNA"/>
</dbReference>
<name>A0A5C6LZR9_9PLAN</name>
<protein>
    <submittedName>
        <fullName evidence="1">Uncharacterized protein</fullName>
    </submittedName>
</protein>
<gene>
    <name evidence="1" type="ORF">E3A20_28650</name>
</gene>
<reference evidence="1 2" key="1">
    <citation type="submission" date="2019-08" db="EMBL/GenBank/DDBJ databases">
        <title>100 year-old enigma solved: identification of Planctomyces bekefii, the type genus and species of the phylum Planctomycetes.</title>
        <authorList>
            <person name="Svetlana D.N."/>
            <person name="Overmann J."/>
        </authorList>
    </citation>
    <scope>NUCLEOTIDE SEQUENCE [LARGE SCALE GENOMIC DNA]</scope>
    <source>
        <strain evidence="1">Phe10_nw2017</strain>
    </source>
</reference>
<dbReference type="AlphaFoldDB" id="A0A5C6LZR9"/>
<comment type="caution">
    <text evidence="1">The sequence shown here is derived from an EMBL/GenBank/DDBJ whole genome shotgun (WGS) entry which is preliminary data.</text>
</comment>
<reference evidence="1 2" key="2">
    <citation type="submission" date="2019-08" db="EMBL/GenBank/DDBJ databases">
        <authorList>
            <person name="Henke P."/>
        </authorList>
    </citation>
    <scope>NUCLEOTIDE SEQUENCE [LARGE SCALE GENOMIC DNA]</scope>
    <source>
        <strain evidence="1">Phe10_nw2017</strain>
    </source>
</reference>
<evidence type="ECO:0000313" key="1">
    <source>
        <dbReference type="EMBL" id="TWW08006.1"/>
    </source>
</evidence>
<dbReference type="Proteomes" id="UP000321083">
    <property type="component" value="Unassembled WGS sequence"/>
</dbReference>